<organism evidence="2">
    <name type="scientific">Oryza barthii</name>
    <dbReference type="NCBI Taxonomy" id="65489"/>
    <lineage>
        <taxon>Eukaryota</taxon>
        <taxon>Viridiplantae</taxon>
        <taxon>Streptophyta</taxon>
        <taxon>Embryophyta</taxon>
        <taxon>Tracheophyta</taxon>
        <taxon>Spermatophyta</taxon>
        <taxon>Magnoliopsida</taxon>
        <taxon>Liliopsida</taxon>
        <taxon>Poales</taxon>
        <taxon>Poaceae</taxon>
        <taxon>BOP clade</taxon>
        <taxon>Oryzoideae</taxon>
        <taxon>Oryzeae</taxon>
        <taxon>Oryzinae</taxon>
        <taxon>Oryza</taxon>
    </lineage>
</organism>
<evidence type="ECO:0000313" key="2">
    <source>
        <dbReference type="EnsemblPlants" id="OBART11G00750.1"/>
    </source>
</evidence>
<dbReference type="HOGENOM" id="CLU_2149682_0_0_1"/>
<keyword evidence="3" id="KW-1185">Reference proteome</keyword>
<dbReference type="Proteomes" id="UP000026960">
    <property type="component" value="Chromosome 11"/>
</dbReference>
<evidence type="ECO:0000256" key="1">
    <source>
        <dbReference type="SAM" id="MobiDB-lite"/>
    </source>
</evidence>
<sequence>MGAQAGGAGARAATFPPSAQAQMVVLRELAAVGRLPRYRLSAGEAQAAEAMPSNPRFSFGQIWRGGRQVVERRGPGPVLRDGGSMKPADGGASVKCGGSHVPPMFRWRIRIG</sequence>
<protein>
    <submittedName>
        <fullName evidence="2">Uncharacterized protein</fullName>
    </submittedName>
</protein>
<accession>A0A0D3HHC6</accession>
<dbReference type="AlphaFoldDB" id="A0A0D3HHC6"/>
<dbReference type="EnsemblPlants" id="OBART11G00750.1">
    <property type="protein sequence ID" value="OBART11G00750.1"/>
    <property type="gene ID" value="OBART11G00750"/>
</dbReference>
<name>A0A0D3HHC6_9ORYZ</name>
<reference evidence="2" key="2">
    <citation type="submission" date="2015-03" db="UniProtKB">
        <authorList>
            <consortium name="EnsemblPlants"/>
        </authorList>
    </citation>
    <scope>IDENTIFICATION</scope>
</reference>
<proteinExistence type="predicted"/>
<evidence type="ECO:0000313" key="3">
    <source>
        <dbReference type="Proteomes" id="UP000026960"/>
    </source>
</evidence>
<feature type="region of interest" description="Disordered" evidence="1">
    <location>
        <begin position="72"/>
        <end position="97"/>
    </location>
</feature>
<dbReference type="PaxDb" id="65489-OBART11G00750.1"/>
<reference evidence="2" key="1">
    <citation type="journal article" date="2009" name="Rice">
        <title>De Novo Next Generation Sequencing of Plant Genomes.</title>
        <authorList>
            <person name="Rounsley S."/>
            <person name="Marri P.R."/>
            <person name="Yu Y."/>
            <person name="He R."/>
            <person name="Sisneros N."/>
            <person name="Goicoechea J.L."/>
            <person name="Lee S.J."/>
            <person name="Angelova A."/>
            <person name="Kudrna D."/>
            <person name="Luo M."/>
            <person name="Affourtit J."/>
            <person name="Desany B."/>
            <person name="Knight J."/>
            <person name="Niazi F."/>
            <person name="Egholm M."/>
            <person name="Wing R.A."/>
        </authorList>
    </citation>
    <scope>NUCLEOTIDE SEQUENCE [LARGE SCALE GENOMIC DNA]</scope>
    <source>
        <strain evidence="2">cv. IRGC 105608</strain>
    </source>
</reference>
<dbReference type="Gramene" id="OBART11G00750.1">
    <property type="protein sequence ID" value="OBART11G00750.1"/>
    <property type="gene ID" value="OBART11G00750"/>
</dbReference>